<protein>
    <submittedName>
        <fullName evidence="1">Uncharacterized protein</fullName>
    </submittedName>
</protein>
<accession>A0A2P4XNF4</accession>
<dbReference type="Proteomes" id="UP000237271">
    <property type="component" value="Unassembled WGS sequence"/>
</dbReference>
<proteinExistence type="predicted"/>
<dbReference type="OrthoDB" id="128630at2759"/>
<gene>
    <name evidence="1" type="ORF">PHPALM_16972</name>
</gene>
<evidence type="ECO:0000313" key="1">
    <source>
        <dbReference type="EMBL" id="POM67081.1"/>
    </source>
</evidence>
<organism evidence="1 2">
    <name type="scientific">Phytophthora palmivora</name>
    <dbReference type="NCBI Taxonomy" id="4796"/>
    <lineage>
        <taxon>Eukaryota</taxon>
        <taxon>Sar</taxon>
        <taxon>Stramenopiles</taxon>
        <taxon>Oomycota</taxon>
        <taxon>Peronosporomycetes</taxon>
        <taxon>Peronosporales</taxon>
        <taxon>Peronosporaceae</taxon>
        <taxon>Phytophthora</taxon>
    </lineage>
</organism>
<dbReference type="EMBL" id="NCKW01009478">
    <property type="protein sequence ID" value="POM67081.1"/>
    <property type="molecule type" value="Genomic_DNA"/>
</dbReference>
<sequence>MLVASREKDIIASVKAGIVEIFRILELGYARFILGIEIDYDMGRKAYADTIKLVEDNYSHWKFNMRMKLARKGLLPQIVKPEYDQLSDRSTTEWKTNDLKHLVLLLETQLKLLWLAHIANVMKVRDALNDAYATAAMISAEINNVSCTQDFNSYAEMLYNRLNGDESELLARWQGFESLGN</sequence>
<evidence type="ECO:0000313" key="2">
    <source>
        <dbReference type="Proteomes" id="UP000237271"/>
    </source>
</evidence>
<keyword evidence="2" id="KW-1185">Reference proteome</keyword>
<dbReference type="AlphaFoldDB" id="A0A2P4XNF4"/>
<reference evidence="1 2" key="1">
    <citation type="journal article" date="2017" name="Genome Biol. Evol.">
        <title>Phytophthora megakarya and P. palmivora, closely related causal agents of cacao black pod rot, underwent increases in genome sizes and gene numbers by different mechanisms.</title>
        <authorList>
            <person name="Ali S.S."/>
            <person name="Shao J."/>
            <person name="Lary D.J."/>
            <person name="Kronmiller B."/>
            <person name="Shen D."/>
            <person name="Strem M.D."/>
            <person name="Amoako-Attah I."/>
            <person name="Akrofi A.Y."/>
            <person name="Begoude B.A."/>
            <person name="Ten Hoopen G.M."/>
            <person name="Coulibaly K."/>
            <person name="Kebe B.I."/>
            <person name="Melnick R.L."/>
            <person name="Guiltinan M.J."/>
            <person name="Tyler B.M."/>
            <person name="Meinhardt L.W."/>
            <person name="Bailey B.A."/>
        </authorList>
    </citation>
    <scope>NUCLEOTIDE SEQUENCE [LARGE SCALE GENOMIC DNA]</scope>
    <source>
        <strain evidence="2">sbr112.9</strain>
    </source>
</reference>
<comment type="caution">
    <text evidence="1">The sequence shown here is derived from an EMBL/GenBank/DDBJ whole genome shotgun (WGS) entry which is preliminary data.</text>
</comment>
<name>A0A2P4XNF4_9STRA</name>